<feature type="compositionally biased region" description="Low complexity" evidence="2">
    <location>
        <begin position="765"/>
        <end position="782"/>
    </location>
</feature>
<feature type="compositionally biased region" description="Basic residues" evidence="2">
    <location>
        <begin position="487"/>
        <end position="498"/>
    </location>
</feature>
<feature type="compositionally biased region" description="Low complexity" evidence="2">
    <location>
        <begin position="67"/>
        <end position="85"/>
    </location>
</feature>
<feature type="compositionally biased region" description="Low complexity" evidence="2">
    <location>
        <begin position="923"/>
        <end position="938"/>
    </location>
</feature>
<feature type="region of interest" description="Disordered" evidence="2">
    <location>
        <begin position="470"/>
        <end position="511"/>
    </location>
</feature>
<name>A0A836KSZ5_9TRYP</name>
<feature type="region of interest" description="Disordered" evidence="2">
    <location>
        <begin position="762"/>
        <end position="795"/>
    </location>
</feature>
<sequence length="960" mass="97995">MRHPYAMQEPLDAPDDDAKHAEPGPSLPSPSAAPPVTAMTPSSLEPTDGNDNAEGIHSADEDEVATAVSHSSDVSSSSSSSLTSSSFTSASDCFSCSAGNECATVDGAGAPTADHQHHHWEEHRRGGHCHRLPRHCYDGEDGAQGNANDRVFAAASQRVQTSEHTRFASVLAGGRRHGHYAGPCTASAASCVHVDGDAGSDSSHAQDLAWWKCSAAASHIPFGAVPTAAGEMHPYYCAPHSAASPPLPQQCTADVDPAFRDVLAATAQRRAVTSPLLNTASATSTASPTPLPPTHPRRSSSLQSCASNAFSAHTTGGLARSSQPLFLTKHRSNGGASARVSSPLPTDGSVQLQSSRSTGCVTRPPQRTMLRRSFSFTAGVLPAPAFGYEVLPCYIHRAGSPITSAHAAPGAARTWLTGERQHERTASIASSVHSAASSARPSVPLPPSHVGTASNMMAAVWVDVPLSQSGSRCATPMNSNGDAYPPSRRRRTTPRRRSGPPSPGNSTLVASVASSLDGGGYMSSAAGGAPFSGRRLLVTASTQTDSDAVVAEGGTTPTGLPRRLYAEPSLDSPCATAMGGGRHNSDTAHQYNLNCSLEGEGAAVATAASVSSTSAEVSPRSLIASAAEMRLEGDPNQATVDGEAAWRGQQRTAATNMTATAPGTPGAVSTEAAAKPDEPIEGGSLSSSAPIGSPSVASVSQALRADAPLPREGAKAAAATASAPALATTEIGSPWGARVPPMTPSFPLVPQQDDFAPTVVRESEAGAGSPAATASASAEAATQRPLATAGAEERSNVVGDTVGVDCAATAPVKESGETSTPQPSAPSLDEEVRLLRAELAEMRVQYERVVQQLRQMQETAIASGTATGVARPPAAVMALGVGQRTTAEVVLRTASPSRPAALPPPSRSASIQNNSGAHEAPLGNSASSVSSNSEGSGADAATTLDHVREALLRTRQRATR</sequence>
<feature type="compositionally biased region" description="Polar residues" evidence="2">
    <location>
        <begin position="470"/>
        <end position="481"/>
    </location>
</feature>
<evidence type="ECO:0000256" key="1">
    <source>
        <dbReference type="SAM" id="Coils"/>
    </source>
</evidence>
<evidence type="ECO:0000313" key="3">
    <source>
        <dbReference type="EMBL" id="KAG5484522.1"/>
    </source>
</evidence>
<feature type="compositionally biased region" description="Polar residues" evidence="2">
    <location>
        <begin position="339"/>
        <end position="360"/>
    </location>
</feature>
<organism evidence="3 4">
    <name type="scientific">Leishmania martiniquensis</name>
    <dbReference type="NCBI Taxonomy" id="1580590"/>
    <lineage>
        <taxon>Eukaryota</taxon>
        <taxon>Discoba</taxon>
        <taxon>Euglenozoa</taxon>
        <taxon>Kinetoplastea</taxon>
        <taxon>Metakinetoplastina</taxon>
        <taxon>Trypanosomatida</taxon>
        <taxon>Trypanosomatidae</taxon>
        <taxon>Leishmaniinae</taxon>
        <taxon>Leishmania</taxon>
    </lineage>
</organism>
<evidence type="ECO:0000313" key="4">
    <source>
        <dbReference type="Proteomes" id="UP000673552"/>
    </source>
</evidence>
<dbReference type="EMBL" id="JAFEUZ010000012">
    <property type="protein sequence ID" value="KAG5484522.1"/>
    <property type="molecule type" value="Genomic_DNA"/>
</dbReference>
<feature type="region of interest" description="Disordered" evidence="2">
    <location>
        <begin position="274"/>
        <end position="301"/>
    </location>
</feature>
<dbReference type="OrthoDB" id="267782at2759"/>
<evidence type="ECO:0000256" key="2">
    <source>
        <dbReference type="SAM" id="MobiDB-lite"/>
    </source>
</evidence>
<accession>A0A836KSZ5</accession>
<dbReference type="RefSeq" id="XP_067180460.1">
    <property type="nucleotide sequence ID" value="XM_067325247.1"/>
</dbReference>
<feature type="coiled-coil region" evidence="1">
    <location>
        <begin position="832"/>
        <end position="859"/>
    </location>
</feature>
<feature type="region of interest" description="Disordered" evidence="2">
    <location>
        <begin position="656"/>
        <end position="694"/>
    </location>
</feature>
<feature type="region of interest" description="Disordered" evidence="2">
    <location>
        <begin position="809"/>
        <end position="829"/>
    </location>
</feature>
<feature type="compositionally biased region" description="Low complexity" evidence="2">
    <location>
        <begin position="274"/>
        <end position="288"/>
    </location>
</feature>
<reference evidence="4" key="2">
    <citation type="journal article" date="2021" name="Sci. Data">
        <title>Chromosome-scale genome sequencing, assembly and annotation of six genomes from subfamily Leishmaniinae.</title>
        <authorList>
            <person name="Almutairi H."/>
            <person name="Urbaniak M.D."/>
            <person name="Bates M.D."/>
            <person name="Jariyapan N."/>
            <person name="Kwakye-Nuako G."/>
            <person name="Thomaz Soccol V."/>
            <person name="Al-Salem W.S."/>
            <person name="Dillon R.J."/>
            <person name="Bates P.A."/>
            <person name="Gatherer D."/>
        </authorList>
    </citation>
    <scope>NUCLEOTIDE SEQUENCE [LARGE SCALE GENOMIC DNA]</scope>
</reference>
<protein>
    <submittedName>
        <fullName evidence="3">Uncharacterized protein</fullName>
    </submittedName>
</protein>
<feature type="compositionally biased region" description="Low complexity" evidence="2">
    <location>
        <begin position="683"/>
        <end position="694"/>
    </location>
</feature>
<gene>
    <name evidence="3" type="ORF">LSCM1_07897</name>
</gene>
<feature type="region of interest" description="Disordered" evidence="2">
    <location>
        <begin position="329"/>
        <end position="363"/>
    </location>
</feature>
<dbReference type="GeneID" id="92517759"/>
<feature type="region of interest" description="Disordered" evidence="2">
    <location>
        <begin position="1"/>
        <end position="85"/>
    </location>
</feature>
<comment type="caution">
    <text evidence="3">The sequence shown here is derived from an EMBL/GenBank/DDBJ whole genome shotgun (WGS) entry which is preliminary data.</text>
</comment>
<feature type="compositionally biased region" description="Low complexity" evidence="2">
    <location>
        <begin position="34"/>
        <end position="43"/>
    </location>
</feature>
<reference evidence="4" key="1">
    <citation type="journal article" date="2021" name="Microbiol. Resour. Announc.">
        <title>LGAAP: Leishmaniinae Genome Assembly and Annotation Pipeline.</title>
        <authorList>
            <person name="Almutairi H."/>
            <person name="Urbaniak M.D."/>
            <person name="Bates M.D."/>
            <person name="Jariyapan N."/>
            <person name="Kwakye-Nuako G."/>
            <person name="Thomaz-Soccol V."/>
            <person name="Al-Salem W.S."/>
            <person name="Dillon R.J."/>
            <person name="Bates P.A."/>
            <person name="Gatherer D."/>
        </authorList>
    </citation>
    <scope>NUCLEOTIDE SEQUENCE [LARGE SCALE GENOMIC DNA]</scope>
</reference>
<dbReference type="KEGG" id="lmat:92517759"/>
<feature type="compositionally biased region" description="Low complexity" evidence="2">
    <location>
        <begin position="427"/>
        <end position="442"/>
    </location>
</feature>
<feature type="region of interest" description="Disordered" evidence="2">
    <location>
        <begin position="895"/>
        <end position="960"/>
    </location>
</feature>
<feature type="region of interest" description="Disordered" evidence="2">
    <location>
        <begin position="427"/>
        <end position="448"/>
    </location>
</feature>
<proteinExistence type="predicted"/>
<keyword evidence="1" id="KW-0175">Coiled coil</keyword>
<dbReference type="AlphaFoldDB" id="A0A836KSZ5"/>
<keyword evidence="4" id="KW-1185">Reference proteome</keyword>
<dbReference type="Proteomes" id="UP000673552">
    <property type="component" value="Unassembled WGS sequence"/>
</dbReference>